<gene>
    <name evidence="1" type="ORF">CEPIT_LOCUS35957</name>
</gene>
<name>A0AAV0FP91_9ASTE</name>
<dbReference type="EMBL" id="CAMAPF010000999">
    <property type="protein sequence ID" value="CAH9137348.1"/>
    <property type="molecule type" value="Genomic_DNA"/>
</dbReference>
<proteinExistence type="predicted"/>
<dbReference type="AlphaFoldDB" id="A0AAV0FP91"/>
<organism evidence="1 2">
    <name type="scientific">Cuscuta epithymum</name>
    <dbReference type="NCBI Taxonomy" id="186058"/>
    <lineage>
        <taxon>Eukaryota</taxon>
        <taxon>Viridiplantae</taxon>
        <taxon>Streptophyta</taxon>
        <taxon>Embryophyta</taxon>
        <taxon>Tracheophyta</taxon>
        <taxon>Spermatophyta</taxon>
        <taxon>Magnoliopsida</taxon>
        <taxon>eudicotyledons</taxon>
        <taxon>Gunneridae</taxon>
        <taxon>Pentapetalae</taxon>
        <taxon>asterids</taxon>
        <taxon>lamiids</taxon>
        <taxon>Solanales</taxon>
        <taxon>Convolvulaceae</taxon>
        <taxon>Cuscuteae</taxon>
        <taxon>Cuscuta</taxon>
        <taxon>Cuscuta subgen. Cuscuta</taxon>
    </lineage>
</organism>
<sequence length="146" mass="16702">MPLGDMAINFQKQILIWKQESQNCSIRGAKTLNEKDDSITISAQILQPTEEGYLQCYKDKQGQNMEQETIDLNIQTKEGADFVSPCTSGGSVPVLPHNSRDARETSVNWQDRVMKCLFQKFVKYWEGRSARMKKKKEILVATYLPP</sequence>
<comment type="caution">
    <text evidence="1">The sequence shown here is derived from an EMBL/GenBank/DDBJ whole genome shotgun (WGS) entry which is preliminary data.</text>
</comment>
<evidence type="ECO:0000313" key="2">
    <source>
        <dbReference type="Proteomes" id="UP001152523"/>
    </source>
</evidence>
<dbReference type="Proteomes" id="UP001152523">
    <property type="component" value="Unassembled WGS sequence"/>
</dbReference>
<evidence type="ECO:0000313" key="1">
    <source>
        <dbReference type="EMBL" id="CAH9137348.1"/>
    </source>
</evidence>
<accession>A0AAV0FP91</accession>
<protein>
    <submittedName>
        <fullName evidence="1">Uncharacterized protein</fullName>
    </submittedName>
</protein>
<keyword evidence="2" id="KW-1185">Reference proteome</keyword>
<reference evidence="1" key="1">
    <citation type="submission" date="2022-07" db="EMBL/GenBank/DDBJ databases">
        <authorList>
            <person name="Macas J."/>
            <person name="Novak P."/>
            <person name="Neumann P."/>
        </authorList>
    </citation>
    <scope>NUCLEOTIDE SEQUENCE</scope>
</reference>